<evidence type="ECO:0000313" key="4">
    <source>
        <dbReference type="Proteomes" id="UP000006055"/>
    </source>
</evidence>
<dbReference type="InterPro" id="IPR001098">
    <property type="entry name" value="DNA-dir_DNA_pol_A_palm_dom"/>
</dbReference>
<dbReference type="GO" id="GO:0003887">
    <property type="term" value="F:DNA-directed DNA polymerase activity"/>
    <property type="evidence" value="ECO:0007669"/>
    <property type="project" value="InterPro"/>
</dbReference>
<reference evidence="4" key="1">
    <citation type="submission" date="2012-06" db="EMBL/GenBank/DDBJ databases">
        <title>Complete sequence of plasmid of Desulfomonile tiedjei DSM 6799.</title>
        <authorList>
            <person name="Lucas S."/>
            <person name="Copeland A."/>
            <person name="Lapidus A."/>
            <person name="Glavina del Rio T."/>
            <person name="Dalin E."/>
            <person name="Tice H."/>
            <person name="Bruce D."/>
            <person name="Goodwin L."/>
            <person name="Pitluck S."/>
            <person name="Peters L."/>
            <person name="Ovchinnikova G."/>
            <person name="Zeytun A."/>
            <person name="Lu M."/>
            <person name="Kyrpides N."/>
            <person name="Mavromatis K."/>
            <person name="Ivanova N."/>
            <person name="Brettin T."/>
            <person name="Detter J.C."/>
            <person name="Han C."/>
            <person name="Larimer F."/>
            <person name="Land M."/>
            <person name="Hauser L."/>
            <person name="Markowitz V."/>
            <person name="Cheng J.-F."/>
            <person name="Hugenholtz P."/>
            <person name="Woyke T."/>
            <person name="Wu D."/>
            <person name="Spring S."/>
            <person name="Schroeder M."/>
            <person name="Brambilla E."/>
            <person name="Klenk H.-P."/>
            <person name="Eisen J.A."/>
        </authorList>
    </citation>
    <scope>NUCLEOTIDE SEQUENCE [LARGE SCALE GENOMIC DNA]</scope>
    <source>
        <strain evidence="4">ATCC 49306 / DSM 6799 / DCB-1</strain>
        <plasmid evidence="4">Plasmid pDESTI.01</plasmid>
    </source>
</reference>
<dbReference type="GO" id="GO:0003677">
    <property type="term" value="F:DNA binding"/>
    <property type="evidence" value="ECO:0007669"/>
    <property type="project" value="InterPro"/>
</dbReference>
<comment type="similarity">
    <text evidence="1">Belongs to the DNA polymerase type-A family.</text>
</comment>
<dbReference type="Proteomes" id="UP000006055">
    <property type="component" value="Plasmid pDESTI.01"/>
</dbReference>
<organism evidence="3 4">
    <name type="scientific">Desulfomonile tiedjei (strain ATCC 49306 / DSM 6799 / DCB-1)</name>
    <dbReference type="NCBI Taxonomy" id="706587"/>
    <lineage>
        <taxon>Bacteria</taxon>
        <taxon>Pseudomonadati</taxon>
        <taxon>Thermodesulfobacteriota</taxon>
        <taxon>Desulfomonilia</taxon>
        <taxon>Desulfomonilales</taxon>
        <taxon>Desulfomonilaceae</taxon>
        <taxon>Desulfomonile</taxon>
    </lineage>
</organism>
<keyword evidence="3" id="KW-0540">Nuclease</keyword>
<dbReference type="SMART" id="SM00482">
    <property type="entry name" value="POLAc"/>
    <property type="match status" value="1"/>
</dbReference>
<sequence length="569" mass="65480">MNLIRSPEYLIPTLNSQSTVALTAPLIIRDTVLIGFALSPEESRCVELALNEFIALCPLLYRRVTTPRAFHGLKRIWEFLDERGLLPEEKIDNQLNINHIEDTRLMAFLLDPESSREVDYGDYQVQEALTLADLAQRYLDHDYPYRITDICDKASWELAGEMLAHDAGLIFQLAERLPGLMSRDLRKLYRDIELPLMLVLDDMRRVGIGFAGLKCAELAMETERSLALLAQEITGGQSVNLTSHEDVYGFLVNQGVPLQLAPAYVRRKGIKKPLEQIAHAYPLVRRILAWWDTGRDLGFLRRWAGHTRIHPLWGQTRSATSRVYARFPAVQNISRELRKLFVPAPGNVSVKADYSQAQLRILAHLSADPELVRVYNDPNGDVHTETSDWLGLGDRSVAKEINFAICFGMGATALCKKINELKEGKGRSDFIDLDTAQSYIDGFYGRFPEVREFFDREWENIKKLPGQQRLVRSLIGRERRFPRRPTSEMERQFRVTWTQQIEADLMKTAMVRLDRIFRRRNMKARIVMMIHDALWVEAPHDEENEVRHLVERMMTTAAKLTVPLEVDIE</sequence>
<dbReference type="SUPFAM" id="SSF56672">
    <property type="entry name" value="DNA/RNA polymerases"/>
    <property type="match status" value="1"/>
</dbReference>
<keyword evidence="3" id="KW-0269">Exonuclease</keyword>
<dbReference type="GO" id="GO:0004527">
    <property type="term" value="F:exonuclease activity"/>
    <property type="evidence" value="ECO:0007669"/>
    <property type="project" value="UniProtKB-KW"/>
</dbReference>
<protein>
    <submittedName>
        <fullName evidence="3">DNA polymerase I family protein with 3'-5'-exonuclease and polymerase domains</fullName>
    </submittedName>
</protein>
<gene>
    <name evidence="3" type="ordered locus">Desti_5667</name>
</gene>
<dbReference type="RefSeq" id="WP_014813323.1">
    <property type="nucleotide sequence ID" value="NC_018026.1"/>
</dbReference>
<dbReference type="Gene3D" id="3.30.70.370">
    <property type="match status" value="1"/>
</dbReference>
<dbReference type="PRINTS" id="PR00868">
    <property type="entry name" value="DNAPOLI"/>
</dbReference>
<dbReference type="InterPro" id="IPR012337">
    <property type="entry name" value="RNaseH-like_sf"/>
</dbReference>
<evidence type="ECO:0000313" key="3">
    <source>
        <dbReference type="EMBL" id="AFM28246.1"/>
    </source>
</evidence>
<dbReference type="Gene3D" id="3.30.420.10">
    <property type="entry name" value="Ribonuclease H-like superfamily/Ribonuclease H"/>
    <property type="match status" value="1"/>
</dbReference>
<dbReference type="Gene3D" id="1.10.150.20">
    <property type="entry name" value="5' to 3' exonuclease, C-terminal subdomain"/>
    <property type="match status" value="1"/>
</dbReference>
<dbReference type="OrthoDB" id="9806424at2"/>
<dbReference type="AlphaFoldDB" id="I4CFA5"/>
<evidence type="ECO:0000259" key="2">
    <source>
        <dbReference type="SMART" id="SM00482"/>
    </source>
</evidence>
<dbReference type="PANTHER" id="PTHR10133">
    <property type="entry name" value="DNA POLYMERASE I"/>
    <property type="match status" value="1"/>
</dbReference>
<proteinExistence type="inferred from homology"/>
<dbReference type="PANTHER" id="PTHR10133:SF62">
    <property type="entry name" value="DNA POLYMERASE THETA"/>
    <property type="match status" value="1"/>
</dbReference>
<accession>I4CFA5</accession>
<keyword evidence="4" id="KW-1185">Reference proteome</keyword>
<dbReference type="InterPro" id="IPR043502">
    <property type="entry name" value="DNA/RNA_pol_sf"/>
</dbReference>
<dbReference type="HOGENOM" id="CLU_478775_0_0_7"/>
<dbReference type="SUPFAM" id="SSF53098">
    <property type="entry name" value="Ribonuclease H-like"/>
    <property type="match status" value="1"/>
</dbReference>
<feature type="domain" description="DNA-directed DNA polymerase family A palm" evidence="2">
    <location>
        <begin position="334"/>
        <end position="542"/>
    </location>
</feature>
<dbReference type="EMBL" id="CP003361">
    <property type="protein sequence ID" value="AFM28246.1"/>
    <property type="molecule type" value="Genomic_DNA"/>
</dbReference>
<dbReference type="GO" id="GO:0006302">
    <property type="term" value="P:double-strand break repair"/>
    <property type="evidence" value="ECO:0007669"/>
    <property type="project" value="TreeGrafter"/>
</dbReference>
<keyword evidence="3" id="KW-0614">Plasmid</keyword>
<name>I4CFA5_DESTA</name>
<geneLocation type="plasmid" evidence="3 4">
    <name>pDESTI.01</name>
</geneLocation>
<dbReference type="KEGG" id="dti:Desti_5667"/>
<dbReference type="InterPro" id="IPR036397">
    <property type="entry name" value="RNaseH_sf"/>
</dbReference>
<dbReference type="Pfam" id="PF00476">
    <property type="entry name" value="DNA_pol_A"/>
    <property type="match status" value="1"/>
</dbReference>
<dbReference type="GO" id="GO:0006261">
    <property type="term" value="P:DNA-templated DNA replication"/>
    <property type="evidence" value="ECO:0007669"/>
    <property type="project" value="InterPro"/>
</dbReference>
<evidence type="ECO:0000256" key="1">
    <source>
        <dbReference type="ARBA" id="ARBA00007705"/>
    </source>
</evidence>
<dbReference type="InterPro" id="IPR002298">
    <property type="entry name" value="DNA_polymerase_A"/>
</dbReference>
<keyword evidence="3" id="KW-0378">Hydrolase</keyword>